<keyword evidence="9 11" id="KW-0472">Membrane</keyword>
<keyword evidence="8 11" id="KW-1133">Transmembrane helix</keyword>
<dbReference type="FunFam" id="3.80.10.10:FF:000111">
    <property type="entry name" value="LRR receptor-like serine/threonine-protein kinase ERECTA"/>
    <property type="match status" value="1"/>
</dbReference>
<proteinExistence type="inferred from homology"/>
<feature type="transmembrane region" description="Helical" evidence="11">
    <location>
        <begin position="282"/>
        <end position="304"/>
    </location>
</feature>
<keyword evidence="13" id="KW-1185">Reference proteome</keyword>
<dbReference type="Pfam" id="PF00560">
    <property type="entry name" value="LRR_1"/>
    <property type="match status" value="5"/>
</dbReference>
<dbReference type="AlphaFoldDB" id="A0A811QRC5"/>
<evidence type="ECO:0000256" key="4">
    <source>
        <dbReference type="ARBA" id="ARBA00022626"/>
    </source>
</evidence>
<dbReference type="Gene3D" id="3.80.10.10">
    <property type="entry name" value="Ribonuclease Inhibitor"/>
    <property type="match status" value="1"/>
</dbReference>
<evidence type="ECO:0000256" key="2">
    <source>
        <dbReference type="ARBA" id="ARBA00009592"/>
    </source>
</evidence>
<evidence type="ECO:0000256" key="6">
    <source>
        <dbReference type="ARBA" id="ARBA00022729"/>
    </source>
</evidence>
<evidence type="ECO:0000256" key="5">
    <source>
        <dbReference type="ARBA" id="ARBA00022692"/>
    </source>
</evidence>
<comment type="subcellular location">
    <subcellularLocation>
        <location evidence="1">Membrane</location>
        <topology evidence="1">Single-pass type I membrane protein</topology>
    </subcellularLocation>
</comment>
<keyword evidence="5 11" id="KW-0812">Transmembrane</keyword>
<protein>
    <submittedName>
        <fullName evidence="12">Uncharacterized protein</fullName>
    </submittedName>
</protein>
<dbReference type="InterPro" id="IPR046956">
    <property type="entry name" value="RLP23-like"/>
</dbReference>
<evidence type="ECO:0000256" key="7">
    <source>
        <dbReference type="ARBA" id="ARBA00022737"/>
    </source>
</evidence>
<dbReference type="PANTHER" id="PTHR48063">
    <property type="entry name" value="LRR RECEPTOR-LIKE KINASE"/>
    <property type="match status" value="1"/>
</dbReference>
<dbReference type="Proteomes" id="UP000604825">
    <property type="component" value="Unassembled WGS sequence"/>
</dbReference>
<keyword evidence="6" id="KW-0732">Signal</keyword>
<dbReference type="GO" id="GO:0009742">
    <property type="term" value="P:brassinosteroid mediated signaling pathway"/>
    <property type="evidence" value="ECO:0007669"/>
    <property type="project" value="UniProtKB-KW"/>
</dbReference>
<evidence type="ECO:0000313" key="12">
    <source>
        <dbReference type="EMBL" id="CAD6258614.1"/>
    </source>
</evidence>
<name>A0A811QRC5_9POAL</name>
<keyword evidence="4" id="KW-1070">Brassinosteroid signaling pathway</keyword>
<evidence type="ECO:0000256" key="3">
    <source>
        <dbReference type="ARBA" id="ARBA00022614"/>
    </source>
</evidence>
<comment type="caution">
    <text evidence="12">The sequence shown here is derived from an EMBL/GenBank/DDBJ whole genome shotgun (WGS) entry which is preliminary data.</text>
</comment>
<dbReference type="Pfam" id="PF13855">
    <property type="entry name" value="LRR_8"/>
    <property type="match status" value="1"/>
</dbReference>
<dbReference type="OrthoDB" id="786385at2759"/>
<accession>A0A811QRC5</accession>
<dbReference type="SUPFAM" id="SSF52058">
    <property type="entry name" value="L domain-like"/>
    <property type="match status" value="1"/>
</dbReference>
<keyword evidence="7" id="KW-0677">Repeat</keyword>
<dbReference type="EMBL" id="CAJGYO010000010">
    <property type="protein sequence ID" value="CAD6258614.1"/>
    <property type="molecule type" value="Genomic_DNA"/>
</dbReference>
<dbReference type="PANTHER" id="PTHR48063:SF40">
    <property type="entry name" value="LEUCINE-RICH REPEAT-CONTAINING N-TERMINAL PLANT-TYPE DOMAIN-CONTAINING PROTEIN"/>
    <property type="match status" value="1"/>
</dbReference>
<dbReference type="GO" id="GO:0016020">
    <property type="term" value="C:membrane"/>
    <property type="evidence" value="ECO:0007669"/>
    <property type="project" value="UniProtKB-SubCell"/>
</dbReference>
<evidence type="ECO:0000256" key="8">
    <source>
        <dbReference type="ARBA" id="ARBA00022989"/>
    </source>
</evidence>
<evidence type="ECO:0000256" key="10">
    <source>
        <dbReference type="ARBA" id="ARBA00023180"/>
    </source>
</evidence>
<dbReference type="PRINTS" id="PR00019">
    <property type="entry name" value="LEURICHRPT"/>
</dbReference>
<keyword evidence="3" id="KW-0433">Leucine-rich repeat</keyword>
<keyword evidence="10" id="KW-0325">Glycoprotein</keyword>
<gene>
    <name evidence="12" type="ORF">NCGR_LOCUS42084</name>
</gene>
<sequence length="334" mass="37195">MGCVALSNNSLSGKFPSFLQNLTTVFFLDLSWNKFSGRLPMWIGSLTSLRVIRLSHNKFFGSIPMNITNLPCLQYMDLNNNKISGSLPIYLSNLKFMTNTSMMGCYYSAELWNPHLNSVSTVLKGQELNYGSIYRVLQTRMMSIDLSSNNLIGEIPEEIVFLDDLVNLNLSRNHLSGVVPNKIGEMQSLESLDLSRNMLSGEIPASLSNLTFLSYMDLSYNNLTGRIPSGSQLDTLYAEYPSMYIGNTGLCGHPLQNNCSSEGHAPKQGGLGRTEGGHGIQFFYLGLGCGFVVGTWMAFGVLMFKRSWRIACFRLSDKLCDKVYVLVAVWARQT</sequence>
<reference evidence="12" key="1">
    <citation type="submission" date="2020-10" db="EMBL/GenBank/DDBJ databases">
        <authorList>
            <person name="Han B."/>
            <person name="Lu T."/>
            <person name="Zhao Q."/>
            <person name="Huang X."/>
            <person name="Zhao Y."/>
        </authorList>
    </citation>
    <scope>NUCLEOTIDE SEQUENCE</scope>
</reference>
<evidence type="ECO:0000256" key="9">
    <source>
        <dbReference type="ARBA" id="ARBA00023136"/>
    </source>
</evidence>
<dbReference type="FunFam" id="3.80.10.10:FF:000041">
    <property type="entry name" value="LRR receptor-like serine/threonine-protein kinase ERECTA"/>
    <property type="match status" value="1"/>
</dbReference>
<dbReference type="InterPro" id="IPR032675">
    <property type="entry name" value="LRR_dom_sf"/>
</dbReference>
<organism evidence="12 13">
    <name type="scientific">Miscanthus lutarioriparius</name>
    <dbReference type="NCBI Taxonomy" id="422564"/>
    <lineage>
        <taxon>Eukaryota</taxon>
        <taxon>Viridiplantae</taxon>
        <taxon>Streptophyta</taxon>
        <taxon>Embryophyta</taxon>
        <taxon>Tracheophyta</taxon>
        <taxon>Spermatophyta</taxon>
        <taxon>Magnoliopsida</taxon>
        <taxon>Liliopsida</taxon>
        <taxon>Poales</taxon>
        <taxon>Poaceae</taxon>
        <taxon>PACMAD clade</taxon>
        <taxon>Panicoideae</taxon>
        <taxon>Andropogonodae</taxon>
        <taxon>Andropogoneae</taxon>
        <taxon>Saccharinae</taxon>
        <taxon>Miscanthus</taxon>
    </lineage>
</organism>
<evidence type="ECO:0000256" key="11">
    <source>
        <dbReference type="SAM" id="Phobius"/>
    </source>
</evidence>
<dbReference type="InterPro" id="IPR001611">
    <property type="entry name" value="Leu-rich_rpt"/>
</dbReference>
<evidence type="ECO:0000313" key="13">
    <source>
        <dbReference type="Proteomes" id="UP000604825"/>
    </source>
</evidence>
<evidence type="ECO:0000256" key="1">
    <source>
        <dbReference type="ARBA" id="ARBA00004479"/>
    </source>
</evidence>
<comment type="similarity">
    <text evidence="2">Belongs to the RLP family.</text>
</comment>